<reference evidence="1 3" key="1">
    <citation type="submission" date="2015-01" db="EMBL/GenBank/DDBJ databases">
        <title>Genome of Flavobacterium hibernum DSM 12611.</title>
        <authorList>
            <person name="Stropko S.J."/>
            <person name="Pipes S.E."/>
            <person name="Newman J.D."/>
        </authorList>
    </citation>
    <scope>NUCLEOTIDE SEQUENCE [LARGE SCALE GENOMIC DNA]</scope>
    <source>
        <strain evidence="1 3">DSM 12611</strain>
    </source>
</reference>
<dbReference type="RefSeq" id="WP_041515964.1">
    <property type="nucleotide sequence ID" value="NZ_JPRK01000003.1"/>
</dbReference>
<comment type="caution">
    <text evidence="1">The sequence shown here is derived from an EMBL/GenBank/DDBJ whole genome shotgun (WGS) entry which is preliminary data.</text>
</comment>
<dbReference type="AlphaFoldDB" id="A0A0D0EFL1"/>
<dbReference type="PANTHER" id="PTHR38471">
    <property type="entry name" value="FOUR HELIX BUNDLE PROTEIN"/>
    <property type="match status" value="1"/>
</dbReference>
<dbReference type="SUPFAM" id="SSF158446">
    <property type="entry name" value="IVS-encoded protein-like"/>
    <property type="match status" value="1"/>
</dbReference>
<keyword evidence="4" id="KW-1185">Reference proteome</keyword>
<evidence type="ECO:0000313" key="1">
    <source>
        <dbReference type="EMBL" id="KIO54294.1"/>
    </source>
</evidence>
<dbReference type="EMBL" id="JPRK01000003">
    <property type="protein sequence ID" value="KIO54294.1"/>
    <property type="molecule type" value="Genomic_DNA"/>
</dbReference>
<dbReference type="Gene3D" id="1.20.1440.60">
    <property type="entry name" value="23S rRNA-intervening sequence"/>
    <property type="match status" value="1"/>
</dbReference>
<dbReference type="Proteomes" id="UP000032061">
    <property type="component" value="Unassembled WGS sequence"/>
</dbReference>
<dbReference type="InterPro" id="IPR012657">
    <property type="entry name" value="23S_rRNA-intervening_sequence"/>
</dbReference>
<dbReference type="InterPro" id="IPR036583">
    <property type="entry name" value="23S_rRNA_IVS_sf"/>
</dbReference>
<dbReference type="GO" id="GO:0005840">
    <property type="term" value="C:ribosome"/>
    <property type="evidence" value="ECO:0007669"/>
    <property type="project" value="UniProtKB-KW"/>
</dbReference>
<accession>A0A0D0EFL1</accession>
<dbReference type="EMBL" id="MUGX01000011">
    <property type="protein sequence ID" value="OXA88241.1"/>
    <property type="molecule type" value="Genomic_DNA"/>
</dbReference>
<evidence type="ECO:0000313" key="4">
    <source>
        <dbReference type="Proteomes" id="UP000198302"/>
    </source>
</evidence>
<sequence length="126" mass="14355">MHQFEKLKIWQKAMDIAVHVYEISALLPNDEKFNLIHQIKKCAVSIPSNIAEGSGRNSDKEFMHFLGIANGSTFELITQLILAKRLKLVNEDLIQPTINQLVEVSNMNFSFQRSLKDKINKTIGKS</sequence>
<keyword evidence="1" id="KW-0687">Ribonucleoprotein</keyword>
<dbReference type="OrthoDB" id="9811959at2"/>
<dbReference type="CDD" id="cd16377">
    <property type="entry name" value="23S_rRNA_IVP_like"/>
    <property type="match status" value="1"/>
</dbReference>
<dbReference type="Pfam" id="PF05635">
    <property type="entry name" value="23S_rRNA_IVP"/>
    <property type="match status" value="1"/>
</dbReference>
<keyword evidence="1" id="KW-0689">Ribosomal protein</keyword>
<gene>
    <name evidence="2" type="ORF">B0A73_10780</name>
    <name evidence="1" type="ORF">IW18_02230</name>
</gene>
<evidence type="ECO:0000313" key="2">
    <source>
        <dbReference type="EMBL" id="OXA88241.1"/>
    </source>
</evidence>
<organism evidence="1 3">
    <name type="scientific">Flavobacterium hibernum</name>
    <dbReference type="NCBI Taxonomy" id="37752"/>
    <lineage>
        <taxon>Bacteria</taxon>
        <taxon>Pseudomonadati</taxon>
        <taxon>Bacteroidota</taxon>
        <taxon>Flavobacteriia</taxon>
        <taxon>Flavobacteriales</taxon>
        <taxon>Flavobacteriaceae</taxon>
        <taxon>Flavobacterium</taxon>
    </lineage>
</organism>
<dbReference type="NCBIfam" id="TIGR02436">
    <property type="entry name" value="four helix bundle protein"/>
    <property type="match status" value="1"/>
</dbReference>
<evidence type="ECO:0000313" key="3">
    <source>
        <dbReference type="Proteomes" id="UP000032061"/>
    </source>
</evidence>
<dbReference type="STRING" id="37752.IW18_02230"/>
<reference evidence="2 4" key="2">
    <citation type="submission" date="2016-11" db="EMBL/GenBank/DDBJ databases">
        <title>Whole genomes of Flavobacteriaceae.</title>
        <authorList>
            <person name="Stine C."/>
            <person name="Li C."/>
            <person name="Tadesse D."/>
        </authorList>
    </citation>
    <scope>NUCLEOTIDE SEQUENCE [LARGE SCALE GENOMIC DNA]</scope>
    <source>
        <strain evidence="2 4">ATCC 51468</strain>
    </source>
</reference>
<protein>
    <submittedName>
        <fullName evidence="1">30S ribosomal protein S23</fullName>
    </submittedName>
    <submittedName>
        <fullName evidence="2">Four helix bundle protein</fullName>
    </submittedName>
</protein>
<proteinExistence type="predicted"/>
<dbReference type="Proteomes" id="UP000198302">
    <property type="component" value="Unassembled WGS sequence"/>
</dbReference>
<dbReference type="PANTHER" id="PTHR38471:SF2">
    <property type="entry name" value="FOUR HELIX BUNDLE PROTEIN"/>
    <property type="match status" value="1"/>
</dbReference>
<name>A0A0D0EFL1_9FLAO</name>